<evidence type="ECO:0000313" key="1">
    <source>
        <dbReference type="EMBL" id="CUJ89480.1"/>
    </source>
</evidence>
<reference evidence="2" key="1">
    <citation type="submission" date="2015-09" db="EMBL/GenBank/DDBJ databases">
        <authorList>
            <person name="Rodrigo-Torres Lidia"/>
            <person name="Arahal R.David."/>
        </authorList>
    </citation>
    <scope>NUCLEOTIDE SEQUENCE [LARGE SCALE GENOMIC DNA]</scope>
    <source>
        <strain evidence="2">CECT 7735</strain>
    </source>
</reference>
<sequence length="270" mass="30090">MFRWILVLLFLASPALSEDRRPSHCIALAQAPGLEYLHKASFRDPVERHHVRISYIAHASFLIQSDDGTSAITDFTGFFGNVAFLPDAVTMNHAHDTHWTAFPDPAIPHVLRGWDELGGIADHHLDLGSMLIRNVPTDIRRFDGVEENGNSIFVFEVGGLCVAHLGHLHHEPNAAQYAALGRMDVVMAAVDGGMSLDTPTMMRVLRKVKARIVIPMHWFEGWTLNAFLTGMSDTYDVINTGESALEVSLRSLPARPTIHVLAPRYLREDR</sequence>
<dbReference type="PANTHER" id="PTHR39189">
    <property type="entry name" value="UPF0173 METAL-DEPENDENT HYDROLASE YTKL"/>
    <property type="match status" value="1"/>
</dbReference>
<dbReference type="RefSeq" id="WP_058310248.1">
    <property type="nucleotide sequence ID" value="NZ_CYTW01000001.1"/>
</dbReference>
<dbReference type="Gene3D" id="3.60.15.10">
    <property type="entry name" value="Ribonuclease Z/Hydroxyacylglutathione hydrolase-like"/>
    <property type="match status" value="1"/>
</dbReference>
<dbReference type="GeneID" id="83880151"/>
<dbReference type="AlphaFoldDB" id="A0A0P1IF66"/>
<proteinExistence type="predicted"/>
<name>A0A0P1IF66_9RHOB</name>
<dbReference type="STRING" id="1715693.PH7735_01088"/>
<protein>
    <recommendedName>
        <fullName evidence="3">Metal-dependent hydrolase</fullName>
    </recommendedName>
</protein>
<organism evidence="1 2">
    <name type="scientific">Shimia thalassica</name>
    <dbReference type="NCBI Taxonomy" id="1715693"/>
    <lineage>
        <taxon>Bacteria</taxon>
        <taxon>Pseudomonadati</taxon>
        <taxon>Pseudomonadota</taxon>
        <taxon>Alphaproteobacteria</taxon>
        <taxon>Rhodobacterales</taxon>
        <taxon>Roseobacteraceae</taxon>
    </lineage>
</organism>
<dbReference type="Pfam" id="PF13483">
    <property type="entry name" value="Lactamase_B_3"/>
    <property type="match status" value="1"/>
</dbReference>
<evidence type="ECO:0008006" key="3">
    <source>
        <dbReference type="Google" id="ProtNLM"/>
    </source>
</evidence>
<dbReference type="Proteomes" id="UP000051870">
    <property type="component" value="Unassembled WGS sequence"/>
</dbReference>
<dbReference type="EMBL" id="CYTW01000001">
    <property type="protein sequence ID" value="CUJ89480.1"/>
    <property type="molecule type" value="Genomic_DNA"/>
</dbReference>
<evidence type="ECO:0000313" key="2">
    <source>
        <dbReference type="Proteomes" id="UP000051870"/>
    </source>
</evidence>
<dbReference type="InterPro" id="IPR036866">
    <property type="entry name" value="RibonucZ/Hydroxyglut_hydro"/>
</dbReference>
<dbReference type="SUPFAM" id="SSF56281">
    <property type="entry name" value="Metallo-hydrolase/oxidoreductase"/>
    <property type="match status" value="1"/>
</dbReference>
<dbReference type="PANTHER" id="PTHR39189:SF1">
    <property type="entry name" value="UPF0173 METAL-DEPENDENT HYDROLASE YTKL"/>
    <property type="match status" value="1"/>
</dbReference>
<gene>
    <name evidence="1" type="ORF">PH7735_01088</name>
</gene>
<keyword evidence="2" id="KW-1185">Reference proteome</keyword>
<accession>A0A0P1IF66</accession>